<evidence type="ECO:0008006" key="3">
    <source>
        <dbReference type="Google" id="ProtNLM"/>
    </source>
</evidence>
<organism evidence="2">
    <name type="scientific">Candidatus Electrothrix aestuarii</name>
    <dbReference type="NCBI Taxonomy" id="3062594"/>
    <lineage>
        <taxon>Bacteria</taxon>
        <taxon>Pseudomonadati</taxon>
        <taxon>Thermodesulfobacteriota</taxon>
        <taxon>Desulfobulbia</taxon>
        <taxon>Desulfobulbales</taxon>
        <taxon>Desulfobulbaceae</taxon>
        <taxon>Candidatus Electrothrix</taxon>
    </lineage>
</organism>
<protein>
    <recommendedName>
        <fullName evidence="3">LexA-binding, inner membrane-associated hydrolase</fullName>
    </recommendedName>
</protein>
<feature type="transmembrane region" description="Helical" evidence="1">
    <location>
        <begin position="30"/>
        <end position="47"/>
    </location>
</feature>
<accession>A0AAU8M005</accession>
<gene>
    <name evidence="2" type="ORF">Q3M24_06965</name>
</gene>
<evidence type="ECO:0000256" key="1">
    <source>
        <dbReference type="SAM" id="Phobius"/>
    </source>
</evidence>
<dbReference type="AlphaFoldDB" id="A0AAU8M005"/>
<reference evidence="2" key="2">
    <citation type="submission" date="2024-06" db="EMBL/GenBank/DDBJ databases">
        <authorList>
            <person name="Plum-Jensen L.E."/>
            <person name="Schramm A."/>
            <person name="Marshall I.P.G."/>
        </authorList>
    </citation>
    <scope>NUCLEOTIDE SEQUENCE</scope>
    <source>
        <strain evidence="2">Rat1</strain>
    </source>
</reference>
<keyword evidence="1" id="KW-0812">Transmembrane</keyword>
<feature type="transmembrane region" description="Helical" evidence="1">
    <location>
        <begin position="59"/>
        <end position="81"/>
    </location>
</feature>
<evidence type="ECO:0000313" key="2">
    <source>
        <dbReference type="EMBL" id="XCN74481.1"/>
    </source>
</evidence>
<keyword evidence="1" id="KW-1133">Transmembrane helix</keyword>
<dbReference type="KEGG" id="eaj:Q3M24_06965"/>
<sequence>MLIVTHFAIPFYSYYLTDLFLKKYKDKKELFLYSCVVGLAGLTPDIFRAHLTLQSRYNAFSHTVFAPMIALFVTMLAVFFVGMPKRFLFWIPFGVTTHLLLDAISGGIRLFPGGKIGMLHIPVDTCTKNYS</sequence>
<reference evidence="2" key="1">
    <citation type="journal article" date="2024" name="Syst. Appl. Microbiol.">
        <title>First single-strain enrichments of Electrothrix cable bacteria, description of E. aestuarii sp. nov. and E. rattekaaiensis sp. nov., and proposal of a cable bacteria taxonomy following the rules of the SeqCode.</title>
        <authorList>
            <person name="Plum-Jensen L.E."/>
            <person name="Schramm A."/>
            <person name="Marshall I.P.G."/>
        </authorList>
    </citation>
    <scope>NUCLEOTIDE SEQUENCE</scope>
    <source>
        <strain evidence="2">Rat1</strain>
    </source>
</reference>
<proteinExistence type="predicted"/>
<feature type="transmembrane region" description="Helical" evidence="1">
    <location>
        <begin position="87"/>
        <end position="111"/>
    </location>
</feature>
<keyword evidence="1" id="KW-0472">Membrane</keyword>
<dbReference type="EMBL" id="CP159373">
    <property type="protein sequence ID" value="XCN74481.1"/>
    <property type="molecule type" value="Genomic_DNA"/>
</dbReference>
<name>A0AAU8M005_9BACT</name>